<dbReference type="AlphaFoldDB" id="A0A085Z1E2"/>
<gene>
    <name evidence="6" type="ORF">IX38_19230</name>
</gene>
<keyword evidence="7" id="KW-1185">Reference proteome</keyword>
<evidence type="ECO:0000256" key="5">
    <source>
        <dbReference type="ARBA" id="ARBA00023136"/>
    </source>
</evidence>
<name>A0A085Z1E2_9FLAO</name>
<proteinExistence type="inferred from homology"/>
<dbReference type="InterPro" id="IPR023353">
    <property type="entry name" value="LemA-like_dom_sf"/>
</dbReference>
<accession>A0A085Z1E2</accession>
<protein>
    <submittedName>
        <fullName evidence="6">Membrane protein</fullName>
    </submittedName>
</protein>
<dbReference type="Pfam" id="PF04011">
    <property type="entry name" value="LemA"/>
    <property type="match status" value="1"/>
</dbReference>
<evidence type="ECO:0000256" key="1">
    <source>
        <dbReference type="ARBA" id="ARBA00004167"/>
    </source>
</evidence>
<evidence type="ECO:0000256" key="4">
    <source>
        <dbReference type="ARBA" id="ARBA00022989"/>
    </source>
</evidence>
<dbReference type="EMBL" id="JPRO01000022">
    <property type="protein sequence ID" value="KFE98255.1"/>
    <property type="molecule type" value="Genomic_DNA"/>
</dbReference>
<reference evidence="6 7" key="1">
    <citation type="submission" date="2014-07" db="EMBL/GenBank/DDBJ databases">
        <title>Genome of Chryseobacterium luteum DSM 18605.</title>
        <authorList>
            <person name="Stropko S.J."/>
            <person name="Pipes S.E."/>
            <person name="Newman J.D."/>
        </authorList>
    </citation>
    <scope>NUCLEOTIDE SEQUENCE [LARGE SCALE GENOMIC DNA]</scope>
    <source>
        <strain evidence="6 7">DSM 18605</strain>
    </source>
</reference>
<dbReference type="InterPro" id="IPR007156">
    <property type="entry name" value="MamQ_LemA"/>
</dbReference>
<keyword evidence="3" id="KW-0812">Transmembrane</keyword>
<keyword evidence="5" id="KW-0472">Membrane</keyword>
<comment type="similarity">
    <text evidence="2">Belongs to the LemA family.</text>
</comment>
<comment type="caution">
    <text evidence="6">The sequence shown here is derived from an EMBL/GenBank/DDBJ whole genome shotgun (WGS) entry which is preliminary data.</text>
</comment>
<dbReference type="eggNOG" id="COG1704">
    <property type="taxonomic scope" value="Bacteria"/>
</dbReference>
<evidence type="ECO:0000256" key="2">
    <source>
        <dbReference type="ARBA" id="ARBA00008854"/>
    </source>
</evidence>
<comment type="subcellular location">
    <subcellularLocation>
        <location evidence="1">Membrane</location>
        <topology evidence="1">Single-pass membrane protein</topology>
    </subcellularLocation>
</comment>
<dbReference type="STRING" id="421531.IX38_19230"/>
<sequence length="185" mass="21159">MKIITIVIIALIAVFLIYAVSIYNRLVKLKNLVQEAWSGIDVMLKKRHDLIPNLVETVKGYATHERETLESVIRARTQAVGADSVQAKEAAEKNLNQAMMNLFAVAEQYPDLKANTNFQQLQSELTSIENDVEKSRRYYNGTVRENNTLVESFPSNIIANMYKFEKSPFFELENIAEREVPTVKF</sequence>
<dbReference type="GO" id="GO:0016020">
    <property type="term" value="C:membrane"/>
    <property type="evidence" value="ECO:0007669"/>
    <property type="project" value="UniProtKB-SubCell"/>
</dbReference>
<dbReference type="PANTHER" id="PTHR34478">
    <property type="entry name" value="PROTEIN LEMA"/>
    <property type="match status" value="1"/>
</dbReference>
<dbReference type="RefSeq" id="WP_034707361.1">
    <property type="nucleotide sequence ID" value="NZ_JPRO01000022.1"/>
</dbReference>
<dbReference type="Gene3D" id="1.20.1440.20">
    <property type="entry name" value="LemA-like domain"/>
    <property type="match status" value="1"/>
</dbReference>
<evidence type="ECO:0000313" key="6">
    <source>
        <dbReference type="EMBL" id="KFE98255.1"/>
    </source>
</evidence>
<evidence type="ECO:0000256" key="3">
    <source>
        <dbReference type="ARBA" id="ARBA00022692"/>
    </source>
</evidence>
<evidence type="ECO:0000313" key="7">
    <source>
        <dbReference type="Proteomes" id="UP000028703"/>
    </source>
</evidence>
<dbReference type="Proteomes" id="UP000028703">
    <property type="component" value="Unassembled WGS sequence"/>
</dbReference>
<dbReference type="PANTHER" id="PTHR34478:SF1">
    <property type="entry name" value="PROTEIN LEMA"/>
    <property type="match status" value="1"/>
</dbReference>
<keyword evidence="4" id="KW-1133">Transmembrane helix</keyword>
<organism evidence="6 7">
    <name type="scientific">Chryseobacterium luteum</name>
    <dbReference type="NCBI Taxonomy" id="421531"/>
    <lineage>
        <taxon>Bacteria</taxon>
        <taxon>Pseudomonadati</taxon>
        <taxon>Bacteroidota</taxon>
        <taxon>Flavobacteriia</taxon>
        <taxon>Flavobacteriales</taxon>
        <taxon>Weeksellaceae</taxon>
        <taxon>Chryseobacterium group</taxon>
        <taxon>Chryseobacterium</taxon>
    </lineage>
</organism>
<dbReference type="SUPFAM" id="SSF140478">
    <property type="entry name" value="LemA-like"/>
    <property type="match status" value="1"/>
</dbReference>
<dbReference type="OrthoDB" id="9804152at2"/>